<name>A0A0D5NPI2_9BACL</name>
<evidence type="ECO:0000313" key="2">
    <source>
        <dbReference type="Proteomes" id="UP000032633"/>
    </source>
</evidence>
<gene>
    <name evidence="1" type="ORF">VN24_23125</name>
</gene>
<dbReference type="STRING" id="1126833.VN24_23125"/>
<dbReference type="Proteomes" id="UP000032633">
    <property type="component" value="Chromosome"/>
</dbReference>
<protein>
    <submittedName>
        <fullName evidence="1">Uncharacterized protein</fullName>
    </submittedName>
</protein>
<dbReference type="KEGG" id="pbj:VN24_23125"/>
<evidence type="ECO:0000313" key="1">
    <source>
        <dbReference type="EMBL" id="AJY76922.1"/>
    </source>
</evidence>
<proteinExistence type="predicted"/>
<dbReference type="AlphaFoldDB" id="A0A0D5NPI2"/>
<dbReference type="HOGENOM" id="CLU_2827029_0_0_9"/>
<keyword evidence="2" id="KW-1185">Reference proteome</keyword>
<reference evidence="1 2" key="1">
    <citation type="journal article" date="2015" name="J. Biotechnol.">
        <title>Complete genome sequence of Paenibacillus beijingensis 7188(T) (=DSM 24997(T)), a novel rhizobacterium from jujube garden soil.</title>
        <authorList>
            <person name="Kwak Y."/>
            <person name="Shin J.H."/>
        </authorList>
    </citation>
    <scope>NUCLEOTIDE SEQUENCE [LARGE SCALE GENOMIC DNA]</scope>
    <source>
        <strain evidence="1 2">DSM 24997</strain>
    </source>
</reference>
<reference evidence="2" key="2">
    <citation type="submission" date="2015-03" db="EMBL/GenBank/DDBJ databases">
        <title>Genome sequence of Paenibacillus beijingensis strain DSM 24997T.</title>
        <authorList>
            <person name="Kwak Y."/>
            <person name="Shin J.-H."/>
        </authorList>
    </citation>
    <scope>NUCLEOTIDE SEQUENCE [LARGE SCALE GENOMIC DNA]</scope>
    <source>
        <strain evidence="2">DSM 24997</strain>
    </source>
</reference>
<dbReference type="EMBL" id="CP011058">
    <property type="protein sequence ID" value="AJY76922.1"/>
    <property type="molecule type" value="Genomic_DNA"/>
</dbReference>
<dbReference type="PATRIC" id="fig|1126833.4.peg.5085"/>
<sequence>MEMLVGFSLTAFSLWMMLTLIREWNGFELRSKWSLALDGLSHGCNEKITVGHAGWIRRYYFNKTLS</sequence>
<organism evidence="1 2">
    <name type="scientific">Paenibacillus beijingensis</name>
    <dbReference type="NCBI Taxonomy" id="1126833"/>
    <lineage>
        <taxon>Bacteria</taxon>
        <taxon>Bacillati</taxon>
        <taxon>Bacillota</taxon>
        <taxon>Bacilli</taxon>
        <taxon>Bacillales</taxon>
        <taxon>Paenibacillaceae</taxon>
        <taxon>Paenibacillus</taxon>
    </lineage>
</organism>
<accession>A0A0D5NPI2</accession>